<evidence type="ECO:0000313" key="2">
    <source>
        <dbReference type="EMBL" id="CAG9282306.1"/>
    </source>
</evidence>
<protein>
    <submittedName>
        <fullName evidence="2">Uncharacterized protein</fullName>
    </submittedName>
</protein>
<feature type="compositionally biased region" description="Low complexity" evidence="1">
    <location>
        <begin position="133"/>
        <end position="155"/>
    </location>
</feature>
<dbReference type="EMBL" id="OU594957">
    <property type="protein sequence ID" value="CAG9282306.1"/>
    <property type="molecule type" value="Genomic_DNA"/>
</dbReference>
<accession>A0A8J9X436</accession>
<feature type="region of interest" description="Disordered" evidence="1">
    <location>
        <begin position="259"/>
        <end position="287"/>
    </location>
</feature>
<reference evidence="2" key="1">
    <citation type="submission" date="2022-02" db="EMBL/GenBank/DDBJ databases">
        <authorList>
            <person name="Giguere J D."/>
        </authorList>
    </citation>
    <scope>NUCLEOTIDE SEQUENCE</scope>
    <source>
        <strain evidence="2">CCAP 1055/1</strain>
    </source>
</reference>
<proteinExistence type="predicted"/>
<evidence type="ECO:0000256" key="1">
    <source>
        <dbReference type="SAM" id="MobiDB-lite"/>
    </source>
</evidence>
<feature type="compositionally biased region" description="Basic and acidic residues" evidence="1">
    <location>
        <begin position="1"/>
        <end position="18"/>
    </location>
</feature>
<sequence>MTFTNNHHDNDDDKDNPTPHHTSTHPRGINALRVRQEHNLVESFGEALLDRVRTLRRSSETRESFHPSTPTTPASPSTLPFFWSWSPQEKRLLTSLPIAWGHGAAAGLLTLVVLRTGPHSLARFLQKHYYRTRSSNNSQNNTSTTSPFQSSTSTRDPFNLSQESKMSRALWWTVDLALSLLAAATVVSVRTDRDAVYRTLATLPLQPGTSHWCHQLCPVAMTTVQQFQDDPDTARLLSRPHTPSLEHILAATRHCQQRTAYTQRQARQSPPTAPSPTTTPALVAVPPNGLPPGLEFLPLTRDDFGDVYDLTVWTVPETDQEIDYAVDETTWNVENGSRTRGT</sequence>
<gene>
    <name evidence="2" type="ORF">PTTT1_LOCUS19218</name>
</gene>
<dbReference type="Proteomes" id="UP000836788">
    <property type="component" value="Chromosome 16"/>
</dbReference>
<dbReference type="AlphaFoldDB" id="A0A8J9X436"/>
<feature type="region of interest" description="Disordered" evidence="1">
    <location>
        <begin position="133"/>
        <end position="159"/>
    </location>
</feature>
<feature type="region of interest" description="Disordered" evidence="1">
    <location>
        <begin position="1"/>
        <end position="29"/>
    </location>
</feature>
<organism evidence="2">
    <name type="scientific">Phaeodactylum tricornutum</name>
    <name type="common">Diatom</name>
    <dbReference type="NCBI Taxonomy" id="2850"/>
    <lineage>
        <taxon>Eukaryota</taxon>
        <taxon>Sar</taxon>
        <taxon>Stramenopiles</taxon>
        <taxon>Ochrophyta</taxon>
        <taxon>Bacillariophyta</taxon>
        <taxon>Bacillariophyceae</taxon>
        <taxon>Bacillariophycidae</taxon>
        <taxon>Naviculales</taxon>
        <taxon>Phaeodactylaceae</taxon>
        <taxon>Phaeodactylum</taxon>
    </lineage>
</organism>
<name>A0A8J9X436_PHATR</name>